<keyword evidence="1" id="KW-0238">DNA-binding</keyword>
<accession>A0ABP0AVQ5</accession>
<feature type="compositionally biased region" description="Low complexity" evidence="2">
    <location>
        <begin position="93"/>
        <end position="114"/>
    </location>
</feature>
<dbReference type="CDD" id="cd00084">
    <property type="entry name" value="HMG-box_SF"/>
    <property type="match status" value="1"/>
</dbReference>
<dbReference type="Pfam" id="PF00505">
    <property type="entry name" value="HMG_box"/>
    <property type="match status" value="1"/>
</dbReference>
<dbReference type="Proteomes" id="UP001642406">
    <property type="component" value="Unassembled WGS sequence"/>
</dbReference>
<evidence type="ECO:0000259" key="3">
    <source>
        <dbReference type="PROSITE" id="PS50118"/>
    </source>
</evidence>
<evidence type="ECO:0000256" key="1">
    <source>
        <dbReference type="PROSITE-ProRule" id="PRU00267"/>
    </source>
</evidence>
<feature type="region of interest" description="Disordered" evidence="2">
    <location>
        <begin position="324"/>
        <end position="369"/>
    </location>
</feature>
<keyword evidence="1" id="KW-0539">Nucleus</keyword>
<dbReference type="SUPFAM" id="SSF47095">
    <property type="entry name" value="HMG-box"/>
    <property type="match status" value="2"/>
</dbReference>
<feature type="region of interest" description="Disordered" evidence="2">
    <location>
        <begin position="74"/>
        <end position="114"/>
    </location>
</feature>
<dbReference type="PROSITE" id="PS50118">
    <property type="entry name" value="HMG_BOX_2"/>
    <property type="match status" value="1"/>
</dbReference>
<dbReference type="SMART" id="SM00398">
    <property type="entry name" value="HMG"/>
    <property type="match status" value="1"/>
</dbReference>
<sequence length="369" mass="39051">MISSSSLRIGATAARNLTHRTASKTSSSTTFTSTTTTPSTPFTSSPAFSPKQVALGAFRTTPLPARGFIAASAAGAAASTTTTTPKTKKTTTNKKMAPTAGTAAGAPKKKATAAGGVTKKAAAAAAAEKKKAAAAKKKAAAAKAAEVAKKKKAAAKKKALTPEEKTKLQVRELKKVALLKEPAKLPEHPWILFIAENTKGTKTGDGVKANLGKIMPELSQAFKALSPLELQRLRDTADQNRAANATAHKSWVESHTAAQVADANRARTQLNRIAKTKHRVIQDARLPKRPTSSFSLFTKERWATGEFSGRPLAEAARTLAAEWKSLPQNQRQHYDDLAKTESEQYSREMENILGHPVGKASPSPSPSSP</sequence>
<name>A0ABP0AVQ5_9PEZI</name>
<feature type="region of interest" description="Disordered" evidence="2">
    <location>
        <begin position="16"/>
        <end position="47"/>
    </location>
</feature>
<dbReference type="InterPro" id="IPR009071">
    <property type="entry name" value="HMG_box_dom"/>
</dbReference>
<evidence type="ECO:0000313" key="5">
    <source>
        <dbReference type="Proteomes" id="UP001642406"/>
    </source>
</evidence>
<dbReference type="InterPro" id="IPR036910">
    <property type="entry name" value="HMG_box_dom_sf"/>
</dbReference>
<feature type="DNA-binding region" description="HMG box" evidence="1">
    <location>
        <begin position="287"/>
        <end position="353"/>
    </location>
</feature>
<comment type="caution">
    <text evidence="4">The sequence shown here is derived from an EMBL/GenBank/DDBJ whole genome shotgun (WGS) entry which is preliminary data.</text>
</comment>
<feature type="compositionally biased region" description="Low complexity" evidence="2">
    <location>
        <begin position="23"/>
        <end position="47"/>
    </location>
</feature>
<organism evidence="4 5">
    <name type="scientific">Sporothrix bragantina</name>
    <dbReference type="NCBI Taxonomy" id="671064"/>
    <lineage>
        <taxon>Eukaryota</taxon>
        <taxon>Fungi</taxon>
        <taxon>Dikarya</taxon>
        <taxon>Ascomycota</taxon>
        <taxon>Pezizomycotina</taxon>
        <taxon>Sordariomycetes</taxon>
        <taxon>Sordariomycetidae</taxon>
        <taxon>Ophiostomatales</taxon>
        <taxon>Ophiostomataceae</taxon>
        <taxon>Sporothrix</taxon>
    </lineage>
</organism>
<feature type="compositionally biased region" description="Low complexity" evidence="2">
    <location>
        <begin position="74"/>
        <end position="85"/>
    </location>
</feature>
<proteinExistence type="predicted"/>
<gene>
    <name evidence="4" type="ORF">SBRCBS47491_001039</name>
</gene>
<evidence type="ECO:0000256" key="2">
    <source>
        <dbReference type="SAM" id="MobiDB-lite"/>
    </source>
</evidence>
<keyword evidence="5" id="KW-1185">Reference proteome</keyword>
<dbReference type="Gene3D" id="1.10.30.10">
    <property type="entry name" value="High mobility group box domain"/>
    <property type="match status" value="2"/>
</dbReference>
<dbReference type="PANTHER" id="PTHR46912:SF1">
    <property type="entry name" value="HIGH MOBILITY GROUP B PROTEIN 13"/>
    <property type="match status" value="1"/>
</dbReference>
<dbReference type="PANTHER" id="PTHR46912">
    <property type="entry name" value="HIGH MOBILITY GROUP B PROTEIN 13"/>
    <property type="match status" value="1"/>
</dbReference>
<feature type="compositionally biased region" description="Basic and acidic residues" evidence="2">
    <location>
        <begin position="332"/>
        <end position="350"/>
    </location>
</feature>
<dbReference type="InterPro" id="IPR044601">
    <property type="entry name" value="HMGB6/HMGB13"/>
</dbReference>
<protein>
    <recommendedName>
        <fullName evidence="3">HMG box domain-containing protein</fullName>
    </recommendedName>
</protein>
<feature type="domain" description="HMG box" evidence="3">
    <location>
        <begin position="287"/>
        <end position="353"/>
    </location>
</feature>
<dbReference type="EMBL" id="CAWUHC010000006">
    <property type="protein sequence ID" value="CAK7211214.1"/>
    <property type="molecule type" value="Genomic_DNA"/>
</dbReference>
<evidence type="ECO:0000313" key="4">
    <source>
        <dbReference type="EMBL" id="CAK7211214.1"/>
    </source>
</evidence>
<reference evidence="4 5" key="1">
    <citation type="submission" date="2024-01" db="EMBL/GenBank/DDBJ databases">
        <authorList>
            <person name="Allen C."/>
            <person name="Tagirdzhanova G."/>
        </authorList>
    </citation>
    <scope>NUCLEOTIDE SEQUENCE [LARGE SCALE GENOMIC DNA]</scope>
</reference>